<evidence type="ECO:0000256" key="8">
    <source>
        <dbReference type="ARBA" id="ARBA00023114"/>
    </source>
</evidence>
<dbReference type="PANTHER" id="PTHR34501">
    <property type="entry name" value="PROTEIN YDDL-RELATED"/>
    <property type="match status" value="1"/>
</dbReference>
<evidence type="ECO:0000256" key="10">
    <source>
        <dbReference type="ARBA" id="ARBA00023237"/>
    </source>
</evidence>
<organism evidence="14 15">
    <name type="scientific">Comamonas faecalis</name>
    <dbReference type="NCBI Taxonomy" id="1387849"/>
    <lineage>
        <taxon>Bacteria</taxon>
        <taxon>Pseudomonadati</taxon>
        <taxon>Pseudomonadota</taxon>
        <taxon>Betaproteobacteria</taxon>
        <taxon>Burkholderiales</taxon>
        <taxon>Comamonadaceae</taxon>
        <taxon>Comamonas</taxon>
    </lineage>
</organism>
<evidence type="ECO:0000313" key="14">
    <source>
        <dbReference type="EMBL" id="GAA3987743.1"/>
    </source>
</evidence>
<dbReference type="Proteomes" id="UP001501627">
    <property type="component" value="Unassembled WGS sequence"/>
</dbReference>
<proteinExistence type="predicted"/>
<keyword evidence="7" id="KW-0406">Ion transport</keyword>
<keyword evidence="8" id="KW-0626">Porin</keyword>
<reference evidence="15" key="1">
    <citation type="journal article" date="2019" name="Int. J. Syst. Evol. Microbiol.">
        <title>The Global Catalogue of Microorganisms (GCM) 10K type strain sequencing project: providing services to taxonomists for standard genome sequencing and annotation.</title>
        <authorList>
            <consortium name="The Broad Institute Genomics Platform"/>
            <consortium name="The Broad Institute Genome Sequencing Center for Infectious Disease"/>
            <person name="Wu L."/>
            <person name="Ma J."/>
        </authorList>
    </citation>
    <scope>NUCLEOTIDE SEQUENCE [LARGE SCALE GENOMIC DNA]</scope>
    <source>
        <strain evidence="15">JCM 17561</strain>
    </source>
</reference>
<evidence type="ECO:0000256" key="9">
    <source>
        <dbReference type="ARBA" id="ARBA00023136"/>
    </source>
</evidence>
<evidence type="ECO:0000259" key="13">
    <source>
        <dbReference type="Pfam" id="PF13609"/>
    </source>
</evidence>
<comment type="subunit">
    <text evidence="2">Homotrimer.</text>
</comment>
<dbReference type="EMBL" id="BAABBP010000005">
    <property type="protein sequence ID" value="GAA3987743.1"/>
    <property type="molecule type" value="Genomic_DNA"/>
</dbReference>
<name>A0ABP7QTW1_9BURK</name>
<evidence type="ECO:0000256" key="6">
    <source>
        <dbReference type="ARBA" id="ARBA00022729"/>
    </source>
</evidence>
<dbReference type="InterPro" id="IPR050298">
    <property type="entry name" value="Gram-neg_bact_OMP"/>
</dbReference>
<sequence>MHPMEEKTLIQTTRALCALLAATAAPAFAQASSATLYGIVDLGVRHTSGLTPGHAPSANSHTSLHSGVGNTSRWGLRGSEDLGGGTKALFNLEAGINADTGASANSSKFFDRASWLGLQGVWGTLAAGRQTTLLADAVSPVDPLGMRFASFNPNINVAALSQHGLGIQYGSAGSTSGSYRLDNALKYTGHFGAMTVRAMHGFGELAGGSARLSSSGLGLAYARQGFALSGAYQTFKDANARDLDAYLLGAAYQWGSVRWAATAGRSQARTSATARTEQRVLSAGGTWSATPAADLTLAYYKVDRTRTLQAGDGYGRLVAFGEYKLSRRTRLYAEFDATRWRGGYQGAGHKARATGVTLGVLHHF</sequence>
<accession>A0ABP7QTW1</accession>
<evidence type="ECO:0000256" key="3">
    <source>
        <dbReference type="ARBA" id="ARBA00022448"/>
    </source>
</evidence>
<feature type="chain" id="PRO_5046217750" evidence="12">
    <location>
        <begin position="30"/>
        <end position="364"/>
    </location>
</feature>
<comment type="subcellular location">
    <subcellularLocation>
        <location evidence="1">Cell outer membrane</location>
        <topology evidence="1">Multi-pass membrane protein</topology>
    </subcellularLocation>
</comment>
<keyword evidence="3" id="KW-0813">Transport</keyword>
<evidence type="ECO:0000256" key="1">
    <source>
        <dbReference type="ARBA" id="ARBA00004571"/>
    </source>
</evidence>
<evidence type="ECO:0000256" key="7">
    <source>
        <dbReference type="ARBA" id="ARBA00023065"/>
    </source>
</evidence>
<evidence type="ECO:0000313" key="15">
    <source>
        <dbReference type="Proteomes" id="UP001501627"/>
    </source>
</evidence>
<dbReference type="InterPro" id="IPR033900">
    <property type="entry name" value="Gram_neg_porin_domain"/>
</dbReference>
<evidence type="ECO:0000256" key="5">
    <source>
        <dbReference type="ARBA" id="ARBA00022692"/>
    </source>
</evidence>
<feature type="compositionally biased region" description="Polar residues" evidence="11">
    <location>
        <begin position="57"/>
        <end position="73"/>
    </location>
</feature>
<dbReference type="Gene3D" id="2.40.160.10">
    <property type="entry name" value="Porin"/>
    <property type="match status" value="1"/>
</dbReference>
<dbReference type="SUPFAM" id="SSF56935">
    <property type="entry name" value="Porins"/>
    <property type="match status" value="1"/>
</dbReference>
<keyword evidence="6 12" id="KW-0732">Signal</keyword>
<keyword evidence="9" id="KW-0472">Membrane</keyword>
<keyword evidence="10" id="KW-0998">Cell outer membrane</keyword>
<evidence type="ECO:0000256" key="2">
    <source>
        <dbReference type="ARBA" id="ARBA00011233"/>
    </source>
</evidence>
<gene>
    <name evidence="14" type="ORF">GCM10022279_08450</name>
</gene>
<feature type="domain" description="Porin" evidence="13">
    <location>
        <begin position="18"/>
        <end position="339"/>
    </location>
</feature>
<dbReference type="PANTHER" id="PTHR34501:SF9">
    <property type="entry name" value="MAJOR OUTER MEMBRANE PROTEIN P.IA"/>
    <property type="match status" value="1"/>
</dbReference>
<dbReference type="CDD" id="cd00342">
    <property type="entry name" value="gram_neg_porins"/>
    <property type="match status" value="1"/>
</dbReference>
<evidence type="ECO:0000256" key="12">
    <source>
        <dbReference type="SAM" id="SignalP"/>
    </source>
</evidence>
<dbReference type="InterPro" id="IPR023614">
    <property type="entry name" value="Porin_dom_sf"/>
</dbReference>
<dbReference type="Pfam" id="PF13609">
    <property type="entry name" value="Porin_4"/>
    <property type="match status" value="1"/>
</dbReference>
<evidence type="ECO:0000256" key="4">
    <source>
        <dbReference type="ARBA" id="ARBA00022452"/>
    </source>
</evidence>
<keyword evidence="15" id="KW-1185">Reference proteome</keyword>
<comment type="caution">
    <text evidence="14">The sequence shown here is derived from an EMBL/GenBank/DDBJ whole genome shotgun (WGS) entry which is preliminary data.</text>
</comment>
<feature type="signal peptide" evidence="12">
    <location>
        <begin position="1"/>
        <end position="29"/>
    </location>
</feature>
<keyword evidence="5" id="KW-0812">Transmembrane</keyword>
<protein>
    <submittedName>
        <fullName evidence="14">Porin</fullName>
    </submittedName>
</protein>
<evidence type="ECO:0000256" key="11">
    <source>
        <dbReference type="SAM" id="MobiDB-lite"/>
    </source>
</evidence>
<keyword evidence="4" id="KW-1134">Transmembrane beta strand</keyword>
<feature type="region of interest" description="Disordered" evidence="11">
    <location>
        <begin position="51"/>
        <end position="77"/>
    </location>
</feature>